<evidence type="ECO:0000256" key="4">
    <source>
        <dbReference type="ARBA" id="ARBA00022452"/>
    </source>
</evidence>
<evidence type="ECO:0000256" key="2">
    <source>
        <dbReference type="ARBA" id="ARBA00007613"/>
    </source>
</evidence>
<keyword evidence="3" id="KW-0813">Transport</keyword>
<keyword evidence="8" id="KW-0732">Signal</keyword>
<evidence type="ECO:0000256" key="5">
    <source>
        <dbReference type="ARBA" id="ARBA00022692"/>
    </source>
</evidence>
<keyword evidence="5" id="KW-0812">Transmembrane</keyword>
<evidence type="ECO:0000256" key="7">
    <source>
        <dbReference type="ARBA" id="ARBA00023237"/>
    </source>
</evidence>
<dbReference type="PANTHER" id="PTHR30026:SF20">
    <property type="entry name" value="OUTER MEMBRANE PROTEIN TOLC"/>
    <property type="match status" value="1"/>
</dbReference>
<evidence type="ECO:0000256" key="3">
    <source>
        <dbReference type="ARBA" id="ARBA00022448"/>
    </source>
</evidence>
<dbReference type="EMBL" id="CP040442">
    <property type="protein sequence ID" value="QOW09456.1"/>
    <property type="molecule type" value="Genomic_DNA"/>
</dbReference>
<gene>
    <name evidence="9" type="ORF">Q73A0000_03290</name>
</gene>
<dbReference type="GO" id="GO:0015562">
    <property type="term" value="F:efflux transmembrane transporter activity"/>
    <property type="evidence" value="ECO:0007669"/>
    <property type="project" value="InterPro"/>
</dbReference>
<comment type="similarity">
    <text evidence="2">Belongs to the outer membrane factor (OMF) (TC 1.B.17) family.</text>
</comment>
<reference evidence="9 10" key="1">
    <citation type="submission" date="2019-05" db="EMBL/GenBank/DDBJ databases">
        <title>Chryseobacterium sp. isolated from King George Island, maritime Antarctica.</title>
        <authorList>
            <person name="Peng X."/>
        </authorList>
    </citation>
    <scope>NUCLEOTIDE SEQUENCE [LARGE SCALE GENOMIC DNA]</scope>
    <source>
        <strain evidence="9 10">7-3A</strain>
    </source>
</reference>
<dbReference type="Gene3D" id="1.20.1600.10">
    <property type="entry name" value="Outer membrane efflux proteins (OEP)"/>
    <property type="match status" value="1"/>
</dbReference>
<dbReference type="KEGG" id="kfa:Q73A0000_03290"/>
<keyword evidence="10" id="KW-1185">Reference proteome</keyword>
<sequence length="439" mass="47815">MKKNYSPLIVLVFSVIGITTQAQAKKMLTLDEAVNLGIQNSKNLKIDQAKIDQATANYMEAKNNRLPSLKVTASALALANANVELKAIQPSANEGGGTPKANSAFYGNVSASLPIYAGGRIKYGIQSTEYLVEASKLSAENDKLAIAYNVSQAYNNLFKASQQIKVLEDNLTASQKRDESFQKLETNGIIARNDKLKANLQTSDIELQLLDANNNFNIANINMDLLLGLPDATEIEIDPNYISELTENQPVAYYLNQAVSQRKDVQALDYQRKAAELGTKAAKAESLPTIALTGGYVAAEIPKILTITNAANIGVGVQYNIDNLWKKNSSLMKSTAAEKQLSATTELLNDQIKLEVNRDYQNSDFAKKKITVYEKAAAQANENYRVTKNKFDNGLATITELLDADTAQISANVNVVNAKADAALAYRKLLQTTGILTLH</sequence>
<dbReference type="Proteomes" id="UP000594195">
    <property type="component" value="Chromosome"/>
</dbReference>
<proteinExistence type="inferred from homology"/>
<evidence type="ECO:0000313" key="9">
    <source>
        <dbReference type="EMBL" id="QOW09456.1"/>
    </source>
</evidence>
<dbReference type="SUPFAM" id="SSF56954">
    <property type="entry name" value="Outer membrane efflux proteins (OEP)"/>
    <property type="match status" value="1"/>
</dbReference>
<feature type="signal peptide" evidence="8">
    <location>
        <begin position="1"/>
        <end position="24"/>
    </location>
</feature>
<name>A0A7M2Y5U3_9FLAO</name>
<dbReference type="GO" id="GO:1990281">
    <property type="term" value="C:efflux pump complex"/>
    <property type="evidence" value="ECO:0007669"/>
    <property type="project" value="TreeGrafter"/>
</dbReference>
<dbReference type="InterPro" id="IPR003423">
    <property type="entry name" value="OMP_efflux"/>
</dbReference>
<accession>A0A7M2Y5U3</accession>
<keyword evidence="6" id="KW-0472">Membrane</keyword>
<dbReference type="GO" id="GO:0009279">
    <property type="term" value="C:cell outer membrane"/>
    <property type="evidence" value="ECO:0007669"/>
    <property type="project" value="UniProtKB-SubCell"/>
</dbReference>
<keyword evidence="7" id="KW-0998">Cell outer membrane</keyword>
<feature type="chain" id="PRO_5032279868" evidence="8">
    <location>
        <begin position="25"/>
        <end position="439"/>
    </location>
</feature>
<dbReference type="PANTHER" id="PTHR30026">
    <property type="entry name" value="OUTER MEMBRANE PROTEIN TOLC"/>
    <property type="match status" value="1"/>
</dbReference>
<organism evidence="9 10">
    <name type="scientific">Kaistella flava</name>
    <name type="common">ex Peng et al. 2021</name>
    <dbReference type="NCBI Taxonomy" id="2038776"/>
    <lineage>
        <taxon>Bacteria</taxon>
        <taxon>Pseudomonadati</taxon>
        <taxon>Bacteroidota</taxon>
        <taxon>Flavobacteriia</taxon>
        <taxon>Flavobacteriales</taxon>
        <taxon>Weeksellaceae</taxon>
        <taxon>Chryseobacterium group</taxon>
        <taxon>Kaistella</taxon>
    </lineage>
</organism>
<dbReference type="RefSeq" id="WP_193812670.1">
    <property type="nucleotide sequence ID" value="NZ_CP040442.1"/>
</dbReference>
<dbReference type="GO" id="GO:0015288">
    <property type="term" value="F:porin activity"/>
    <property type="evidence" value="ECO:0007669"/>
    <property type="project" value="TreeGrafter"/>
</dbReference>
<dbReference type="Pfam" id="PF02321">
    <property type="entry name" value="OEP"/>
    <property type="match status" value="2"/>
</dbReference>
<dbReference type="AlphaFoldDB" id="A0A7M2Y5U3"/>
<comment type="subcellular location">
    <subcellularLocation>
        <location evidence="1">Cell outer membrane</location>
    </subcellularLocation>
</comment>
<evidence type="ECO:0000256" key="1">
    <source>
        <dbReference type="ARBA" id="ARBA00004442"/>
    </source>
</evidence>
<dbReference type="InterPro" id="IPR051906">
    <property type="entry name" value="TolC-like"/>
</dbReference>
<evidence type="ECO:0000313" key="10">
    <source>
        <dbReference type="Proteomes" id="UP000594195"/>
    </source>
</evidence>
<protein>
    <submittedName>
        <fullName evidence="9">TolC family protein</fullName>
    </submittedName>
</protein>
<evidence type="ECO:0000256" key="8">
    <source>
        <dbReference type="SAM" id="SignalP"/>
    </source>
</evidence>
<keyword evidence="4" id="KW-1134">Transmembrane beta strand</keyword>
<evidence type="ECO:0000256" key="6">
    <source>
        <dbReference type="ARBA" id="ARBA00023136"/>
    </source>
</evidence>